<evidence type="ECO:0000256" key="7">
    <source>
        <dbReference type="ARBA" id="ARBA00022777"/>
    </source>
</evidence>
<dbReference type="PROSITE" id="PS00469">
    <property type="entry name" value="NDPK"/>
    <property type="match status" value="1"/>
</dbReference>
<dbReference type="InterPro" id="IPR023005">
    <property type="entry name" value="Nucleoside_diP_kinase_AS"/>
</dbReference>
<reference evidence="15" key="1">
    <citation type="submission" date="2016-04" db="EMBL/GenBank/DDBJ databases">
        <authorList>
            <person name="Nguyen H.D."/>
            <person name="Samba Siva P."/>
            <person name="Cullis J."/>
            <person name="Levesque C.A."/>
            <person name="Hambleton S."/>
        </authorList>
    </citation>
    <scope>NUCLEOTIDE SEQUENCE</scope>
    <source>
        <strain evidence="15">DAOMC 236416</strain>
    </source>
</reference>
<dbReference type="Pfam" id="PF00334">
    <property type="entry name" value="NDK"/>
    <property type="match status" value="1"/>
</dbReference>
<dbReference type="GO" id="GO:0004550">
    <property type="term" value="F:nucleoside diphosphate kinase activity"/>
    <property type="evidence" value="ECO:0007669"/>
    <property type="project" value="UniProtKB-EC"/>
</dbReference>
<evidence type="ECO:0000259" key="14">
    <source>
        <dbReference type="SMART" id="SM00562"/>
    </source>
</evidence>
<dbReference type="GO" id="GO:0006183">
    <property type="term" value="P:GTP biosynthetic process"/>
    <property type="evidence" value="ECO:0007669"/>
    <property type="project" value="InterPro"/>
</dbReference>
<dbReference type="EC" id="2.7.4.6" evidence="13"/>
<evidence type="ECO:0000256" key="11">
    <source>
        <dbReference type="PROSITE-ProRule" id="PRU00706"/>
    </source>
</evidence>
<dbReference type="GO" id="GO:0006228">
    <property type="term" value="P:UTP biosynthetic process"/>
    <property type="evidence" value="ECO:0007669"/>
    <property type="project" value="InterPro"/>
</dbReference>
<dbReference type="Gene3D" id="3.30.70.141">
    <property type="entry name" value="Nucleoside diphosphate kinase-like domain"/>
    <property type="match status" value="1"/>
</dbReference>
<evidence type="ECO:0000313" key="16">
    <source>
        <dbReference type="Proteomes" id="UP000077521"/>
    </source>
</evidence>
<dbReference type="PRINTS" id="PR01243">
    <property type="entry name" value="NUCDPKINASE"/>
</dbReference>
<dbReference type="EMBL" id="LWDF02001321">
    <property type="protein sequence ID" value="KAE8239409.1"/>
    <property type="molecule type" value="Genomic_DNA"/>
</dbReference>
<evidence type="ECO:0000256" key="2">
    <source>
        <dbReference type="ARBA" id="ARBA00017632"/>
    </source>
</evidence>
<evidence type="ECO:0000256" key="12">
    <source>
        <dbReference type="RuleBase" id="RU004011"/>
    </source>
</evidence>
<keyword evidence="8 13" id="KW-0067">ATP-binding</keyword>
<keyword evidence="5" id="KW-0479">Metal-binding</keyword>
<accession>A0A177T8X5</accession>
<keyword evidence="3" id="KW-0963">Cytoplasm</keyword>
<evidence type="ECO:0000256" key="10">
    <source>
        <dbReference type="ARBA" id="ARBA00023080"/>
    </source>
</evidence>
<dbReference type="SMART" id="SM00562">
    <property type="entry name" value="NDK"/>
    <property type="match status" value="1"/>
</dbReference>
<comment type="caution">
    <text evidence="15">The sequence shown here is derived from an EMBL/GenBank/DDBJ whole genome shotgun (WGS) entry which is preliminary data.</text>
</comment>
<evidence type="ECO:0000256" key="13">
    <source>
        <dbReference type="RuleBase" id="RU004013"/>
    </source>
</evidence>
<feature type="domain" description="Nucleoside diphosphate kinase-like" evidence="14">
    <location>
        <begin position="26"/>
        <end position="170"/>
    </location>
</feature>
<keyword evidence="10" id="KW-0546">Nucleotide metabolism</keyword>
<dbReference type="PANTHER" id="PTHR46161:SF3">
    <property type="entry name" value="NUCLEOSIDE DIPHOSPHATE KINASE DDB_G0292928-RELATED"/>
    <property type="match status" value="1"/>
</dbReference>
<evidence type="ECO:0000256" key="3">
    <source>
        <dbReference type="ARBA" id="ARBA00022490"/>
    </source>
</evidence>
<reference evidence="15" key="2">
    <citation type="journal article" date="2019" name="IMA Fungus">
        <title>Genome sequencing and comparison of five Tilletia species to identify candidate genes for the detection of regulated species infecting wheat.</title>
        <authorList>
            <person name="Nguyen H.D.T."/>
            <person name="Sultana T."/>
            <person name="Kesanakurti P."/>
            <person name="Hambleton S."/>
        </authorList>
    </citation>
    <scope>NUCLEOTIDE SEQUENCE</scope>
    <source>
        <strain evidence="15">DAOMC 236416</strain>
    </source>
</reference>
<dbReference type="InterPro" id="IPR001564">
    <property type="entry name" value="Nucleoside_diP_kinase"/>
</dbReference>
<keyword evidence="16" id="KW-1185">Reference proteome</keyword>
<feature type="binding site" evidence="11">
    <location>
        <position position="112"/>
    </location>
    <ligand>
        <name>ATP</name>
        <dbReference type="ChEBI" id="CHEBI:30616"/>
    </ligand>
</feature>
<dbReference type="InterPro" id="IPR036850">
    <property type="entry name" value="NDK-like_dom_sf"/>
</dbReference>
<proteinExistence type="inferred from homology"/>
<sequence length="183" mass="20560">MMSASPVIRAAASSASASQVASPPNLQVTLALLKPTVTSYAPDVSQVLKTIKRSPLQIVRTRRLFWKVDDEAKKFYAEHEGRFFHQRLLLMASSGPCMALALSGPNAIQEWRRMIGPTHVYKSKWDDHSMNSLRSKFGLGDTRNGFHGSDSPESAAKELAMVFDGWDVNWWLEQEHKRQAMET</sequence>
<dbReference type="Proteomes" id="UP000077521">
    <property type="component" value="Unassembled WGS sequence"/>
</dbReference>
<evidence type="ECO:0000256" key="1">
    <source>
        <dbReference type="ARBA" id="ARBA00008142"/>
    </source>
</evidence>
<organism evidence="15 16">
    <name type="scientific">Tilletia indica</name>
    <dbReference type="NCBI Taxonomy" id="43049"/>
    <lineage>
        <taxon>Eukaryota</taxon>
        <taxon>Fungi</taxon>
        <taxon>Dikarya</taxon>
        <taxon>Basidiomycota</taxon>
        <taxon>Ustilaginomycotina</taxon>
        <taxon>Exobasidiomycetes</taxon>
        <taxon>Tilletiales</taxon>
        <taxon>Tilletiaceae</taxon>
        <taxon>Tilletia</taxon>
    </lineage>
</organism>
<dbReference type="SUPFAM" id="SSF54919">
    <property type="entry name" value="Nucleoside diphosphate kinase, NDK"/>
    <property type="match status" value="1"/>
</dbReference>
<dbReference type="GO" id="GO:0006241">
    <property type="term" value="P:CTP biosynthetic process"/>
    <property type="evidence" value="ECO:0007669"/>
    <property type="project" value="InterPro"/>
</dbReference>
<feature type="active site" description="Pros-phosphohistidine intermediate" evidence="11">
    <location>
        <position position="147"/>
    </location>
</feature>
<dbReference type="GO" id="GO:0046872">
    <property type="term" value="F:metal ion binding"/>
    <property type="evidence" value="ECO:0007669"/>
    <property type="project" value="UniProtKB-KW"/>
</dbReference>
<keyword evidence="4 13" id="KW-0808">Transferase</keyword>
<evidence type="ECO:0000256" key="6">
    <source>
        <dbReference type="ARBA" id="ARBA00022741"/>
    </source>
</evidence>
<evidence type="ECO:0000256" key="5">
    <source>
        <dbReference type="ARBA" id="ARBA00022723"/>
    </source>
</evidence>
<dbReference type="GO" id="GO:0005524">
    <property type="term" value="F:ATP binding"/>
    <property type="evidence" value="ECO:0007669"/>
    <property type="project" value="UniProtKB-KW"/>
</dbReference>
<keyword evidence="7 13" id="KW-0418">Kinase</keyword>
<keyword evidence="9" id="KW-0460">Magnesium</keyword>
<dbReference type="PROSITE" id="PS51374">
    <property type="entry name" value="NDPK_LIKE"/>
    <property type="match status" value="1"/>
</dbReference>
<gene>
    <name evidence="15" type="ORF">A4X13_0g8222</name>
</gene>
<evidence type="ECO:0000256" key="4">
    <source>
        <dbReference type="ARBA" id="ARBA00022679"/>
    </source>
</evidence>
<feature type="binding site" evidence="11">
    <location>
        <position position="144"/>
    </location>
    <ligand>
        <name>ATP</name>
        <dbReference type="ChEBI" id="CHEBI:30616"/>
    </ligand>
</feature>
<name>A0A177T8X5_9BASI</name>
<feature type="binding site" evidence="11">
    <location>
        <position position="84"/>
    </location>
    <ligand>
        <name>ATP</name>
        <dbReference type="ChEBI" id="CHEBI:30616"/>
    </ligand>
</feature>
<evidence type="ECO:0000256" key="8">
    <source>
        <dbReference type="ARBA" id="ARBA00022840"/>
    </source>
</evidence>
<protein>
    <recommendedName>
        <fullName evidence="2 13">Nucleoside diphosphate kinase</fullName>
        <ecNumber evidence="13">2.7.4.6</ecNumber>
    </recommendedName>
</protein>
<comment type="similarity">
    <text evidence="1 11 12">Belongs to the NDK family.</text>
</comment>
<keyword evidence="6 13" id="KW-0547">Nucleotide-binding</keyword>
<dbReference type="InterPro" id="IPR034907">
    <property type="entry name" value="NDK-like_dom"/>
</dbReference>
<feature type="binding site" evidence="11">
    <location>
        <position position="134"/>
    </location>
    <ligand>
        <name>ATP</name>
        <dbReference type="ChEBI" id="CHEBI:30616"/>
    </ligand>
</feature>
<dbReference type="PANTHER" id="PTHR46161">
    <property type="entry name" value="NUCLEOSIDE DIPHOSPHATE KINASE"/>
    <property type="match status" value="1"/>
</dbReference>
<feature type="binding site" evidence="11">
    <location>
        <position position="118"/>
    </location>
    <ligand>
        <name>ATP</name>
        <dbReference type="ChEBI" id="CHEBI:30616"/>
    </ligand>
</feature>
<evidence type="ECO:0000256" key="9">
    <source>
        <dbReference type="ARBA" id="ARBA00022842"/>
    </source>
</evidence>
<evidence type="ECO:0000313" key="15">
    <source>
        <dbReference type="EMBL" id="KAE8239409.1"/>
    </source>
</evidence>
<feature type="binding site" evidence="11">
    <location>
        <position position="34"/>
    </location>
    <ligand>
        <name>ATP</name>
        <dbReference type="ChEBI" id="CHEBI:30616"/>
    </ligand>
</feature>
<dbReference type="AlphaFoldDB" id="A0A177T8X5"/>
<comment type="catalytic activity">
    <reaction evidence="13">
        <text>a 2'-deoxyribonucleoside 5'-diphosphate + ATP = a 2'-deoxyribonucleoside 5'-triphosphate + ADP</text>
        <dbReference type="Rhea" id="RHEA:44640"/>
        <dbReference type="ChEBI" id="CHEBI:30616"/>
        <dbReference type="ChEBI" id="CHEBI:61560"/>
        <dbReference type="ChEBI" id="CHEBI:73316"/>
        <dbReference type="ChEBI" id="CHEBI:456216"/>
        <dbReference type="EC" id="2.7.4.6"/>
    </reaction>
</comment>